<organism evidence="2 3">
    <name type="scientific">Didymella exigua CBS 183.55</name>
    <dbReference type="NCBI Taxonomy" id="1150837"/>
    <lineage>
        <taxon>Eukaryota</taxon>
        <taxon>Fungi</taxon>
        <taxon>Dikarya</taxon>
        <taxon>Ascomycota</taxon>
        <taxon>Pezizomycotina</taxon>
        <taxon>Dothideomycetes</taxon>
        <taxon>Pleosporomycetidae</taxon>
        <taxon>Pleosporales</taxon>
        <taxon>Pleosporineae</taxon>
        <taxon>Didymellaceae</taxon>
        <taxon>Didymella</taxon>
    </lineage>
</organism>
<dbReference type="EMBL" id="ML978958">
    <property type="protein sequence ID" value="KAF1933011.1"/>
    <property type="molecule type" value="Genomic_DNA"/>
</dbReference>
<feature type="compositionally biased region" description="Basic residues" evidence="1">
    <location>
        <begin position="90"/>
        <end position="99"/>
    </location>
</feature>
<name>A0A6A5RX84_9PLEO</name>
<feature type="compositionally biased region" description="Basic and acidic residues" evidence="1">
    <location>
        <begin position="145"/>
        <end position="160"/>
    </location>
</feature>
<protein>
    <submittedName>
        <fullName evidence="2">Uncharacterized protein</fullName>
    </submittedName>
</protein>
<feature type="region of interest" description="Disordered" evidence="1">
    <location>
        <begin position="1"/>
        <end position="25"/>
    </location>
</feature>
<dbReference type="GeneID" id="54345288"/>
<dbReference type="AlphaFoldDB" id="A0A6A5RX84"/>
<dbReference type="Proteomes" id="UP000800082">
    <property type="component" value="Unassembled WGS sequence"/>
</dbReference>
<dbReference type="OrthoDB" id="3792198at2759"/>
<accession>A0A6A5RX84</accession>
<feature type="region of interest" description="Disordered" evidence="1">
    <location>
        <begin position="145"/>
        <end position="173"/>
    </location>
</feature>
<feature type="compositionally biased region" description="Acidic residues" evidence="1">
    <location>
        <begin position="1"/>
        <end position="11"/>
    </location>
</feature>
<keyword evidence="3" id="KW-1185">Reference proteome</keyword>
<proteinExistence type="predicted"/>
<reference evidence="2" key="1">
    <citation type="journal article" date="2020" name="Stud. Mycol.">
        <title>101 Dothideomycetes genomes: a test case for predicting lifestyles and emergence of pathogens.</title>
        <authorList>
            <person name="Haridas S."/>
            <person name="Albert R."/>
            <person name="Binder M."/>
            <person name="Bloem J."/>
            <person name="Labutti K."/>
            <person name="Salamov A."/>
            <person name="Andreopoulos B."/>
            <person name="Baker S."/>
            <person name="Barry K."/>
            <person name="Bills G."/>
            <person name="Bluhm B."/>
            <person name="Cannon C."/>
            <person name="Castanera R."/>
            <person name="Culley D."/>
            <person name="Daum C."/>
            <person name="Ezra D."/>
            <person name="Gonzalez J."/>
            <person name="Henrissat B."/>
            <person name="Kuo A."/>
            <person name="Liang C."/>
            <person name="Lipzen A."/>
            <person name="Lutzoni F."/>
            <person name="Magnuson J."/>
            <person name="Mondo S."/>
            <person name="Nolan M."/>
            <person name="Ohm R."/>
            <person name="Pangilinan J."/>
            <person name="Park H.-J."/>
            <person name="Ramirez L."/>
            <person name="Alfaro M."/>
            <person name="Sun H."/>
            <person name="Tritt A."/>
            <person name="Yoshinaga Y."/>
            <person name="Zwiers L.-H."/>
            <person name="Turgeon B."/>
            <person name="Goodwin S."/>
            <person name="Spatafora J."/>
            <person name="Crous P."/>
            <person name="Grigoriev I."/>
        </authorList>
    </citation>
    <scope>NUCLEOTIDE SEQUENCE</scope>
    <source>
        <strain evidence="2">CBS 183.55</strain>
    </source>
</reference>
<gene>
    <name evidence="2" type="ORF">M421DRAFT_1583</name>
</gene>
<sequence length="173" mass="19163">MAYEVEDEIDWSDGTLDEPPSTPAGRYYLAGDKRSCPRCGSNKGGLGKPAVMGFYLPLGVVIRQEMADGEAKWKPRKPYKMRAGTARDTMKKKKKKKKKNADSSHNQIASRKHWAAIDAGKTTDGALAWAVRATDRWLDEWEDEAGRRAEERELARENRGAKGTGAKPLAKAA</sequence>
<evidence type="ECO:0000313" key="2">
    <source>
        <dbReference type="EMBL" id="KAF1933011.1"/>
    </source>
</evidence>
<evidence type="ECO:0000313" key="3">
    <source>
        <dbReference type="Proteomes" id="UP000800082"/>
    </source>
</evidence>
<dbReference type="RefSeq" id="XP_033453259.1">
    <property type="nucleotide sequence ID" value="XM_033587642.1"/>
</dbReference>
<feature type="region of interest" description="Disordered" evidence="1">
    <location>
        <begin position="69"/>
        <end position="117"/>
    </location>
</feature>
<evidence type="ECO:0000256" key="1">
    <source>
        <dbReference type="SAM" id="MobiDB-lite"/>
    </source>
</evidence>